<dbReference type="GO" id="GO:0000976">
    <property type="term" value="F:transcription cis-regulatory region binding"/>
    <property type="evidence" value="ECO:0007669"/>
    <property type="project" value="TreeGrafter"/>
</dbReference>
<evidence type="ECO:0000256" key="1">
    <source>
        <dbReference type="ARBA" id="ARBA00022491"/>
    </source>
</evidence>
<dbReference type="Pfam" id="PF00356">
    <property type="entry name" value="LacI"/>
    <property type="match status" value="1"/>
</dbReference>
<name>A0A410WZ84_9BACL</name>
<evidence type="ECO:0000256" key="4">
    <source>
        <dbReference type="ARBA" id="ARBA00023163"/>
    </source>
</evidence>
<feature type="domain" description="HTH lacI-type" evidence="5">
    <location>
        <begin position="2"/>
        <end position="56"/>
    </location>
</feature>
<dbReference type="PANTHER" id="PTHR30146">
    <property type="entry name" value="LACI-RELATED TRANSCRIPTIONAL REPRESSOR"/>
    <property type="match status" value="1"/>
</dbReference>
<dbReference type="SUPFAM" id="SSF53822">
    <property type="entry name" value="Periplasmic binding protein-like I"/>
    <property type="match status" value="1"/>
</dbReference>
<dbReference type="EMBL" id="JAMDMJ010000013">
    <property type="protein sequence ID" value="MCY9596656.1"/>
    <property type="molecule type" value="Genomic_DNA"/>
</dbReference>
<keyword evidence="10" id="KW-1185">Reference proteome</keyword>
<keyword evidence="3" id="KW-0238">DNA-binding</keyword>
<dbReference type="PROSITE" id="PS50932">
    <property type="entry name" value="HTH_LACI_2"/>
    <property type="match status" value="1"/>
</dbReference>
<dbReference type="PROSITE" id="PS50943">
    <property type="entry name" value="HTH_CROC1"/>
    <property type="match status" value="1"/>
</dbReference>
<keyword evidence="4" id="KW-0804">Transcription</keyword>
<evidence type="ECO:0000313" key="7">
    <source>
        <dbReference type="EMBL" id="MCY9596656.1"/>
    </source>
</evidence>
<dbReference type="InterPro" id="IPR010982">
    <property type="entry name" value="Lambda_DNA-bd_dom_sf"/>
</dbReference>
<keyword evidence="1" id="KW-0678">Repressor</keyword>
<dbReference type="InterPro" id="IPR000843">
    <property type="entry name" value="HTH_LacI"/>
</dbReference>
<gene>
    <name evidence="7" type="ORF">M5X16_12815</name>
    <name evidence="8" type="ORF">PC41400_19110</name>
</gene>
<sequence length="327" mass="36506">MATIRDVSKLAGVSVATVSRVINQKGYVHEDTLQRVHKAIKLLNYVPNDVARSLSKKSTKTIALFVPDITNPFFNELALAVEKVTQLYGYTTILCNTNESAKIERQYIQNLKQKYIDGFIMATNTLTEEEIDQLDIPMVAVDRSSTPVVPTVTSKNRDGAHLAVQALLQQGCNKIAHIRGPKGLWIAEERCQGYLDLVENMPWFTPKLIANGNFQLKEAAEAAKKLFKEHPDIDGVFAGNDLMAIGTLRALQEHGIRVPDQVQIIGYDGISLAEMVYPELSTVSQSIYEMGMLAARILIKKIEQIHLDEENHQLEVKLVQRGTTRHG</sequence>
<dbReference type="Proteomes" id="UP000288943">
    <property type="component" value="Chromosome"/>
</dbReference>
<dbReference type="SUPFAM" id="SSF47413">
    <property type="entry name" value="lambda repressor-like DNA-binding domains"/>
    <property type="match status" value="1"/>
</dbReference>
<dbReference type="AlphaFoldDB" id="A0A410WZ84"/>
<dbReference type="InterPro" id="IPR028082">
    <property type="entry name" value="Peripla_BP_I"/>
</dbReference>
<dbReference type="InterPro" id="IPR001387">
    <property type="entry name" value="Cro/C1-type_HTH"/>
</dbReference>
<dbReference type="Gene3D" id="3.40.50.2300">
    <property type="match status" value="2"/>
</dbReference>
<reference evidence="7 10" key="2">
    <citation type="submission" date="2022-05" db="EMBL/GenBank/DDBJ databases">
        <title>Genome Sequencing of Bee-Associated Microbes.</title>
        <authorList>
            <person name="Dunlap C."/>
        </authorList>
    </citation>
    <scope>NUCLEOTIDE SEQUENCE [LARGE SCALE GENOMIC DNA]</scope>
    <source>
        <strain evidence="7 10">NRRL B-23120</strain>
    </source>
</reference>
<dbReference type="CDD" id="cd01392">
    <property type="entry name" value="HTH_LacI"/>
    <property type="match status" value="1"/>
</dbReference>
<reference evidence="8 9" key="1">
    <citation type="submission" date="2018-01" db="EMBL/GenBank/DDBJ databases">
        <title>The whole genome sequencing and assembly of Paenibacillus chitinolyticus KCCM 41400 strain.</title>
        <authorList>
            <person name="Kim J.-Y."/>
            <person name="Park M.-K."/>
            <person name="Lee Y.-J."/>
            <person name="Yi H."/>
            <person name="Bahn Y.-S."/>
            <person name="Kim J.F."/>
            <person name="Lee D.-W."/>
        </authorList>
    </citation>
    <scope>NUCLEOTIDE SEQUENCE [LARGE SCALE GENOMIC DNA]</scope>
    <source>
        <strain evidence="8 9">KCCM 41400</strain>
    </source>
</reference>
<dbReference type="SMART" id="SM00354">
    <property type="entry name" value="HTH_LACI"/>
    <property type="match status" value="1"/>
</dbReference>
<evidence type="ECO:0000259" key="5">
    <source>
        <dbReference type="PROSITE" id="PS50932"/>
    </source>
</evidence>
<dbReference type="OrthoDB" id="9796186at2"/>
<keyword evidence="2" id="KW-0805">Transcription regulation</keyword>
<feature type="domain" description="HTH cro/C1-type" evidence="6">
    <location>
        <begin position="3"/>
        <end position="46"/>
    </location>
</feature>
<dbReference type="GeneID" id="95376907"/>
<dbReference type="CDD" id="cd06291">
    <property type="entry name" value="PBP1_Qymf-like"/>
    <property type="match status" value="1"/>
</dbReference>
<dbReference type="Proteomes" id="UP001527202">
    <property type="component" value="Unassembled WGS sequence"/>
</dbReference>
<evidence type="ECO:0000256" key="3">
    <source>
        <dbReference type="ARBA" id="ARBA00023125"/>
    </source>
</evidence>
<dbReference type="PRINTS" id="PR00036">
    <property type="entry name" value="HTHLACI"/>
</dbReference>
<evidence type="ECO:0000313" key="9">
    <source>
        <dbReference type="Proteomes" id="UP000288943"/>
    </source>
</evidence>
<dbReference type="EMBL" id="CP026520">
    <property type="protein sequence ID" value="QAV19660.1"/>
    <property type="molecule type" value="Genomic_DNA"/>
</dbReference>
<dbReference type="GO" id="GO:0003700">
    <property type="term" value="F:DNA-binding transcription factor activity"/>
    <property type="evidence" value="ECO:0007669"/>
    <property type="project" value="TreeGrafter"/>
</dbReference>
<evidence type="ECO:0000256" key="2">
    <source>
        <dbReference type="ARBA" id="ARBA00023015"/>
    </source>
</evidence>
<proteinExistence type="predicted"/>
<organism evidence="8 9">
    <name type="scientific">Paenibacillus chitinolyticus</name>
    <dbReference type="NCBI Taxonomy" id="79263"/>
    <lineage>
        <taxon>Bacteria</taxon>
        <taxon>Bacillati</taxon>
        <taxon>Bacillota</taxon>
        <taxon>Bacilli</taxon>
        <taxon>Bacillales</taxon>
        <taxon>Paenibacillaceae</taxon>
        <taxon>Paenibacillus</taxon>
    </lineage>
</organism>
<evidence type="ECO:0000259" key="6">
    <source>
        <dbReference type="PROSITE" id="PS50943"/>
    </source>
</evidence>
<dbReference type="Pfam" id="PF00532">
    <property type="entry name" value="Peripla_BP_1"/>
    <property type="match status" value="1"/>
</dbReference>
<dbReference type="InterPro" id="IPR001761">
    <property type="entry name" value="Peripla_BP/Lac1_sug-bd_dom"/>
</dbReference>
<dbReference type="KEGG" id="pchi:PC41400_19110"/>
<evidence type="ECO:0000313" key="8">
    <source>
        <dbReference type="EMBL" id="QAV19660.1"/>
    </source>
</evidence>
<accession>A0A410WZ84</accession>
<dbReference type="PANTHER" id="PTHR30146:SF95">
    <property type="entry name" value="RIBOSE OPERON REPRESSOR"/>
    <property type="match status" value="1"/>
</dbReference>
<dbReference type="RefSeq" id="WP_084706517.1">
    <property type="nucleotide sequence ID" value="NZ_CP026520.1"/>
</dbReference>
<evidence type="ECO:0000313" key="10">
    <source>
        <dbReference type="Proteomes" id="UP001527202"/>
    </source>
</evidence>
<protein>
    <submittedName>
        <fullName evidence="8">LacI family transcriptional regulator</fullName>
    </submittedName>
</protein>
<dbReference type="Gene3D" id="1.10.260.40">
    <property type="entry name" value="lambda repressor-like DNA-binding domains"/>
    <property type="match status" value="1"/>
</dbReference>